<proteinExistence type="predicted"/>
<sequence length="242" mass="27870">MVFIQLVFLLMQAYAVFCNTEKTIFLAPNQVQIPVEHPTLEDLQLEALSPEHWSLRIYIRAEFPTNSSRYGQASWYLLHGLQEGQRYEVRICWAATQPTDFRLDTYTLQTVFDTPELITSLAQYSEGRQQDPTEVEENKPSIAKAPTKSQRKRDEISSTLLLQIFAAADYYTMNKTLMEHVPPVFVDIILDPYLSSVFPRSLVPTAAYIVLLAVGSWYLSKYISKWFQNLGEQSIDLEKKDS</sequence>
<evidence type="ECO:0000313" key="4">
    <source>
        <dbReference type="EMBL" id="PMD26504.1"/>
    </source>
</evidence>
<keyword evidence="2" id="KW-0812">Transmembrane</keyword>
<dbReference type="EMBL" id="KZ613467">
    <property type="protein sequence ID" value="PMD26504.1"/>
    <property type="molecule type" value="Genomic_DNA"/>
</dbReference>
<keyword evidence="2" id="KW-0472">Membrane</keyword>
<evidence type="ECO:0000313" key="5">
    <source>
        <dbReference type="Proteomes" id="UP000235672"/>
    </source>
</evidence>
<feature type="chain" id="PRO_5014327131" evidence="3">
    <location>
        <begin position="19"/>
        <end position="242"/>
    </location>
</feature>
<dbReference type="Pfam" id="PF10333">
    <property type="entry name" value="Pga1"/>
    <property type="match status" value="1"/>
</dbReference>
<organism evidence="4 5">
    <name type="scientific">Hyaloscypha hepaticicola</name>
    <dbReference type="NCBI Taxonomy" id="2082293"/>
    <lineage>
        <taxon>Eukaryota</taxon>
        <taxon>Fungi</taxon>
        <taxon>Dikarya</taxon>
        <taxon>Ascomycota</taxon>
        <taxon>Pezizomycotina</taxon>
        <taxon>Leotiomycetes</taxon>
        <taxon>Helotiales</taxon>
        <taxon>Hyaloscyphaceae</taxon>
        <taxon>Hyaloscypha</taxon>
    </lineage>
</organism>
<dbReference type="PANTHER" id="PTHR28022">
    <property type="entry name" value="GPI MANNOSYLTRANSFERASE 2 SUBUNIT PGA1"/>
    <property type="match status" value="1"/>
</dbReference>
<dbReference type="GO" id="GO:0031501">
    <property type="term" value="C:mannosyltransferase complex"/>
    <property type="evidence" value="ECO:0007669"/>
    <property type="project" value="TreeGrafter"/>
</dbReference>
<feature type="region of interest" description="Disordered" evidence="1">
    <location>
        <begin position="125"/>
        <end position="151"/>
    </location>
</feature>
<keyword evidence="5" id="KW-1185">Reference proteome</keyword>
<dbReference type="OrthoDB" id="3360032at2759"/>
<dbReference type="Proteomes" id="UP000235672">
    <property type="component" value="Unassembled WGS sequence"/>
</dbReference>
<dbReference type="GO" id="GO:0006506">
    <property type="term" value="P:GPI anchor biosynthetic process"/>
    <property type="evidence" value="ECO:0007669"/>
    <property type="project" value="TreeGrafter"/>
</dbReference>
<name>A0A2J6QJR5_9HELO</name>
<protein>
    <submittedName>
        <fullName evidence="4">Uncharacterized protein</fullName>
    </submittedName>
</protein>
<dbReference type="PANTHER" id="PTHR28022:SF1">
    <property type="entry name" value="GPI MANNOSYLTRANSFERASE 2 SUBUNIT PGA1"/>
    <property type="match status" value="1"/>
</dbReference>
<feature type="compositionally biased region" description="Basic and acidic residues" evidence="1">
    <location>
        <begin position="128"/>
        <end position="139"/>
    </location>
</feature>
<evidence type="ECO:0000256" key="1">
    <source>
        <dbReference type="SAM" id="MobiDB-lite"/>
    </source>
</evidence>
<gene>
    <name evidence="4" type="ORF">NA56DRAFT_287287</name>
</gene>
<keyword evidence="3" id="KW-0732">Signal</keyword>
<accession>A0A2J6QJR5</accession>
<dbReference type="GO" id="GO:0005789">
    <property type="term" value="C:endoplasmic reticulum membrane"/>
    <property type="evidence" value="ECO:0007669"/>
    <property type="project" value="TreeGrafter"/>
</dbReference>
<dbReference type="InterPro" id="IPR019433">
    <property type="entry name" value="GPI_ManTrfase_II_coact_Pga1"/>
</dbReference>
<evidence type="ECO:0000256" key="2">
    <source>
        <dbReference type="SAM" id="Phobius"/>
    </source>
</evidence>
<reference evidence="4 5" key="1">
    <citation type="submission" date="2016-05" db="EMBL/GenBank/DDBJ databases">
        <title>A degradative enzymes factory behind the ericoid mycorrhizal symbiosis.</title>
        <authorList>
            <consortium name="DOE Joint Genome Institute"/>
            <person name="Martino E."/>
            <person name="Morin E."/>
            <person name="Grelet G."/>
            <person name="Kuo A."/>
            <person name="Kohler A."/>
            <person name="Daghino S."/>
            <person name="Barry K."/>
            <person name="Choi C."/>
            <person name="Cichocki N."/>
            <person name="Clum A."/>
            <person name="Copeland A."/>
            <person name="Hainaut M."/>
            <person name="Haridas S."/>
            <person name="Labutti K."/>
            <person name="Lindquist E."/>
            <person name="Lipzen A."/>
            <person name="Khouja H.-R."/>
            <person name="Murat C."/>
            <person name="Ohm R."/>
            <person name="Olson A."/>
            <person name="Spatafora J."/>
            <person name="Veneault-Fourrey C."/>
            <person name="Henrissat B."/>
            <person name="Grigoriev I."/>
            <person name="Martin F."/>
            <person name="Perotto S."/>
        </authorList>
    </citation>
    <scope>NUCLEOTIDE SEQUENCE [LARGE SCALE GENOMIC DNA]</scope>
    <source>
        <strain evidence="4 5">UAMH 7357</strain>
    </source>
</reference>
<keyword evidence="2" id="KW-1133">Transmembrane helix</keyword>
<dbReference type="AlphaFoldDB" id="A0A2J6QJR5"/>
<dbReference type="GO" id="GO:0000030">
    <property type="term" value="F:mannosyltransferase activity"/>
    <property type="evidence" value="ECO:0007669"/>
    <property type="project" value="TreeGrafter"/>
</dbReference>
<feature type="signal peptide" evidence="3">
    <location>
        <begin position="1"/>
        <end position="18"/>
    </location>
</feature>
<feature type="transmembrane region" description="Helical" evidence="2">
    <location>
        <begin position="202"/>
        <end position="220"/>
    </location>
</feature>
<evidence type="ECO:0000256" key="3">
    <source>
        <dbReference type="SAM" id="SignalP"/>
    </source>
</evidence>